<comment type="caution">
    <text evidence="2">The sequence shown here is derived from an EMBL/GenBank/DDBJ whole genome shotgun (WGS) entry which is preliminary data.</text>
</comment>
<reference evidence="2 3" key="1">
    <citation type="submission" date="2024-01" db="EMBL/GenBank/DDBJ databases">
        <title>Draft genome sequence of Gordonia sp. LSe1-13.</title>
        <authorList>
            <person name="Suphannarot A."/>
            <person name="Mingma R."/>
        </authorList>
    </citation>
    <scope>NUCLEOTIDE SEQUENCE [LARGE SCALE GENOMIC DNA]</scope>
    <source>
        <strain evidence="2 3">LSe1-13</strain>
    </source>
</reference>
<name>A0ABU7M997_9ACTN</name>
<gene>
    <name evidence="2" type="ORF">VZC37_05070</name>
</gene>
<proteinExistence type="predicted"/>
<dbReference type="RefSeq" id="WP_330431310.1">
    <property type="nucleotide sequence ID" value="NZ_JAZDUF010000001.1"/>
</dbReference>
<dbReference type="CDD" id="cd03143">
    <property type="entry name" value="A4_beta-galactosidase_middle_domain"/>
    <property type="match status" value="1"/>
</dbReference>
<dbReference type="InterPro" id="IPR017853">
    <property type="entry name" value="GH"/>
</dbReference>
<dbReference type="SUPFAM" id="SSF52317">
    <property type="entry name" value="Class I glutamine amidotransferase-like"/>
    <property type="match status" value="1"/>
</dbReference>
<evidence type="ECO:0000313" key="2">
    <source>
        <dbReference type="EMBL" id="MEE3849690.1"/>
    </source>
</evidence>
<accession>A0ABU7M997</accession>
<dbReference type="InterPro" id="IPR028212">
    <property type="entry name" value="GHL6"/>
</dbReference>
<keyword evidence="3" id="KW-1185">Reference proteome</keyword>
<dbReference type="Pfam" id="PF08532">
    <property type="entry name" value="Glyco_hydro_42M"/>
    <property type="match status" value="1"/>
</dbReference>
<dbReference type="InterPro" id="IPR013738">
    <property type="entry name" value="Beta_galactosidase_Trimer"/>
</dbReference>
<dbReference type="Gene3D" id="3.20.20.80">
    <property type="entry name" value="Glycosidases"/>
    <property type="match status" value="1"/>
</dbReference>
<dbReference type="InterPro" id="IPR029062">
    <property type="entry name" value="Class_I_gatase-like"/>
</dbReference>
<sequence length="706" mass="78237">MTHLPYTRTYRRALLDMHIPDWDPLFMTKFDPVEVADAYADANLGGAMIYCKSHVGLNNWPAPVGPMHPGLKGRDVIGELVTELHDRDISVCAYQSVTWDNWAWHNHPEWRTESSSPPFAFFGRVGTLCMNNPGYRDYEIAQVSALAAGYAFDAFFIDIAIWDGTCSCTHCVRRYEEEEGRQLPEVQGWTDPDWVHFQRTRERWSAEFCDLLHDAVEKVSPGLPFYSNATLTFTPAYAGRDFDSLRNETFVGGDRYGNREDQMLATKVFSAIVPGTSPEFITGRVLMIGEHVEVKSESAMTQRALAAMVLNSALLYTDCVNPDGSINRDLYKQMGRAYSRLEPYEQFLGGMHVEQVGVYFSERAMGDPTLPSVPLSELRAENQAHLTSWLGAARALQRAHIPFGAVTRFQLDDLDRFDVIVLPNLHVMSDAEAAAFRGYVERGGRLYASGHTGIVNHEGVASADFSIADVLGVHWDGNESGRTVYLRPLDSSLESAILPQDYISHMVENVPADGMGYARPGCVIPRLAGANEATALAKLTLPYGYPDSGSLEGGGWSSIHNDPPWDDTSMPAVTENRFGEGTAIYSVAPLEFKAGKNADAFVHLVRRLLTKPLAVAADAHPTVWVEAYEQPEDHRMMIAVLNYQEDGPPIPTPVTFSVPESDREIKAVRRAVTGEEIAVDRNDGTVSFAAGPVEYADMFLVEYSAE</sequence>
<dbReference type="Gene3D" id="3.40.50.880">
    <property type="match status" value="1"/>
</dbReference>
<dbReference type="Proteomes" id="UP001347146">
    <property type="component" value="Unassembled WGS sequence"/>
</dbReference>
<dbReference type="SUPFAM" id="SSF51445">
    <property type="entry name" value="(Trans)glycosidases"/>
    <property type="match status" value="1"/>
</dbReference>
<feature type="domain" description="Beta-galactosidase trimerisation" evidence="1">
    <location>
        <begin position="395"/>
        <end position="461"/>
    </location>
</feature>
<organism evidence="2 3">
    <name type="scientific">Gordonia sesuvii</name>
    <dbReference type="NCBI Taxonomy" id="3116777"/>
    <lineage>
        <taxon>Bacteria</taxon>
        <taxon>Bacillati</taxon>
        <taxon>Actinomycetota</taxon>
        <taxon>Actinomycetes</taxon>
        <taxon>Mycobacteriales</taxon>
        <taxon>Gordoniaceae</taxon>
        <taxon>Gordonia</taxon>
    </lineage>
</organism>
<evidence type="ECO:0000313" key="3">
    <source>
        <dbReference type="Proteomes" id="UP001347146"/>
    </source>
</evidence>
<protein>
    <submittedName>
        <fullName evidence="2">Alpha-amylase family protein</fullName>
    </submittedName>
</protein>
<dbReference type="EMBL" id="JAZDUF010000001">
    <property type="protein sequence ID" value="MEE3849690.1"/>
    <property type="molecule type" value="Genomic_DNA"/>
</dbReference>
<evidence type="ECO:0000259" key="1">
    <source>
        <dbReference type="Pfam" id="PF08532"/>
    </source>
</evidence>
<dbReference type="Pfam" id="PF14871">
    <property type="entry name" value="GHL6"/>
    <property type="match status" value="1"/>
</dbReference>